<dbReference type="RefSeq" id="WP_242960975.1">
    <property type="nucleotide sequence ID" value="NZ_BAABFM010000023.1"/>
</dbReference>
<accession>A0A1I5GA33</accession>
<sequence>MSDEILIINEKNLVGKHKAENEPYEYVKYEITPRDKFSQCYIAIYEIPPLKFNYPYHYHIANKKHSLL</sequence>
<organism evidence="1 2">
    <name type="scientific">Anaerocolumna aminovalerica</name>
    <dbReference type="NCBI Taxonomy" id="1527"/>
    <lineage>
        <taxon>Bacteria</taxon>
        <taxon>Bacillati</taxon>
        <taxon>Bacillota</taxon>
        <taxon>Clostridia</taxon>
        <taxon>Lachnospirales</taxon>
        <taxon>Lachnospiraceae</taxon>
        <taxon>Anaerocolumna</taxon>
    </lineage>
</organism>
<keyword evidence="2" id="KW-1185">Reference proteome</keyword>
<dbReference type="AlphaFoldDB" id="A0A1I5GA33"/>
<name>A0A1I5GA33_9FIRM</name>
<dbReference type="Proteomes" id="UP000198806">
    <property type="component" value="Unassembled WGS sequence"/>
</dbReference>
<protein>
    <submittedName>
        <fullName evidence="1">Uncharacterized protein</fullName>
    </submittedName>
</protein>
<evidence type="ECO:0000313" key="2">
    <source>
        <dbReference type="Proteomes" id="UP000198806"/>
    </source>
</evidence>
<reference evidence="1 2" key="1">
    <citation type="submission" date="2016-10" db="EMBL/GenBank/DDBJ databases">
        <authorList>
            <person name="de Groot N.N."/>
        </authorList>
    </citation>
    <scope>NUCLEOTIDE SEQUENCE [LARGE SCALE GENOMIC DNA]</scope>
    <source>
        <strain evidence="1 2">DSM 1283</strain>
    </source>
</reference>
<dbReference type="EMBL" id="FOWD01000018">
    <property type="protein sequence ID" value="SFO32915.1"/>
    <property type="molecule type" value="Genomic_DNA"/>
</dbReference>
<evidence type="ECO:0000313" key="1">
    <source>
        <dbReference type="EMBL" id="SFO32915.1"/>
    </source>
</evidence>
<proteinExistence type="predicted"/>
<dbReference type="STRING" id="1527.SAMN04489757_11847"/>
<gene>
    <name evidence="1" type="ORF">SAMN04489757_11847</name>
</gene>